<reference evidence="1" key="2">
    <citation type="journal article" date="2015" name="Data Brief">
        <title>Shoot transcriptome of the giant reed, Arundo donax.</title>
        <authorList>
            <person name="Barrero R.A."/>
            <person name="Guerrero F.D."/>
            <person name="Moolhuijzen P."/>
            <person name="Goolsby J.A."/>
            <person name="Tidwell J."/>
            <person name="Bellgard S.E."/>
            <person name="Bellgard M.I."/>
        </authorList>
    </citation>
    <scope>NUCLEOTIDE SEQUENCE</scope>
    <source>
        <tissue evidence="1">Shoot tissue taken approximately 20 cm above the soil surface</tissue>
    </source>
</reference>
<name>A0A0A9SFY8_ARUDO</name>
<dbReference type="AlphaFoldDB" id="A0A0A9SFY8"/>
<sequence length="51" mass="5294">MATPRISCLLQIAVLSISANVSSAAAITSRLVAAQLVKDLPAQTRSLNSEL</sequence>
<protein>
    <submittedName>
        <fullName evidence="1">Uncharacterized protein</fullName>
    </submittedName>
</protein>
<accession>A0A0A9SFY8</accession>
<dbReference type="EMBL" id="GBRH01283064">
    <property type="protein sequence ID" value="JAD14831.1"/>
    <property type="molecule type" value="Transcribed_RNA"/>
</dbReference>
<evidence type="ECO:0000313" key="1">
    <source>
        <dbReference type="EMBL" id="JAD14831.1"/>
    </source>
</evidence>
<organism evidence="1">
    <name type="scientific">Arundo donax</name>
    <name type="common">Giant reed</name>
    <name type="synonym">Donax arundinaceus</name>
    <dbReference type="NCBI Taxonomy" id="35708"/>
    <lineage>
        <taxon>Eukaryota</taxon>
        <taxon>Viridiplantae</taxon>
        <taxon>Streptophyta</taxon>
        <taxon>Embryophyta</taxon>
        <taxon>Tracheophyta</taxon>
        <taxon>Spermatophyta</taxon>
        <taxon>Magnoliopsida</taxon>
        <taxon>Liliopsida</taxon>
        <taxon>Poales</taxon>
        <taxon>Poaceae</taxon>
        <taxon>PACMAD clade</taxon>
        <taxon>Arundinoideae</taxon>
        <taxon>Arundineae</taxon>
        <taxon>Arundo</taxon>
    </lineage>
</organism>
<proteinExistence type="predicted"/>
<reference evidence="1" key="1">
    <citation type="submission" date="2014-09" db="EMBL/GenBank/DDBJ databases">
        <authorList>
            <person name="Magalhaes I.L.F."/>
            <person name="Oliveira U."/>
            <person name="Santos F.R."/>
            <person name="Vidigal T.H.D.A."/>
            <person name="Brescovit A.D."/>
            <person name="Santos A.J."/>
        </authorList>
    </citation>
    <scope>NUCLEOTIDE SEQUENCE</scope>
    <source>
        <tissue evidence="1">Shoot tissue taken approximately 20 cm above the soil surface</tissue>
    </source>
</reference>